<reference evidence="1" key="1">
    <citation type="submission" date="2014-11" db="EMBL/GenBank/DDBJ databases">
        <authorList>
            <person name="Amaro Gonzalez C."/>
        </authorList>
    </citation>
    <scope>NUCLEOTIDE SEQUENCE</scope>
</reference>
<dbReference type="EMBL" id="GBXM01073056">
    <property type="protein sequence ID" value="JAH35521.1"/>
    <property type="molecule type" value="Transcribed_RNA"/>
</dbReference>
<evidence type="ECO:0000313" key="1">
    <source>
        <dbReference type="EMBL" id="JAH35521.1"/>
    </source>
</evidence>
<proteinExistence type="predicted"/>
<accession>A0A0E9S2K5</accession>
<sequence length="58" mass="6950">MQRIMSCRMRRHTASQSYPWELCLTNDAVIKKKKEKKDELRFCILEHSVTCCTRSPFD</sequence>
<organism evidence="1">
    <name type="scientific">Anguilla anguilla</name>
    <name type="common">European freshwater eel</name>
    <name type="synonym">Muraena anguilla</name>
    <dbReference type="NCBI Taxonomy" id="7936"/>
    <lineage>
        <taxon>Eukaryota</taxon>
        <taxon>Metazoa</taxon>
        <taxon>Chordata</taxon>
        <taxon>Craniata</taxon>
        <taxon>Vertebrata</taxon>
        <taxon>Euteleostomi</taxon>
        <taxon>Actinopterygii</taxon>
        <taxon>Neopterygii</taxon>
        <taxon>Teleostei</taxon>
        <taxon>Anguilliformes</taxon>
        <taxon>Anguillidae</taxon>
        <taxon>Anguilla</taxon>
    </lineage>
</organism>
<dbReference type="AlphaFoldDB" id="A0A0E9S2K5"/>
<reference evidence="1" key="2">
    <citation type="journal article" date="2015" name="Fish Shellfish Immunol.">
        <title>Early steps in the European eel (Anguilla anguilla)-Vibrio vulnificus interaction in the gills: Role of the RtxA13 toxin.</title>
        <authorList>
            <person name="Callol A."/>
            <person name="Pajuelo D."/>
            <person name="Ebbesson L."/>
            <person name="Teles M."/>
            <person name="MacKenzie S."/>
            <person name="Amaro C."/>
        </authorList>
    </citation>
    <scope>NUCLEOTIDE SEQUENCE</scope>
</reference>
<name>A0A0E9S2K5_ANGAN</name>
<protein>
    <submittedName>
        <fullName evidence="1">Uncharacterized protein</fullName>
    </submittedName>
</protein>